<dbReference type="EMBL" id="APND01000001">
    <property type="protein sequence ID" value="MES1928510.1"/>
    <property type="molecule type" value="Genomic_DNA"/>
</dbReference>
<gene>
    <name evidence="4" type="ORF">SADO_04605</name>
</gene>
<dbReference type="PRINTS" id="PR00081">
    <property type="entry name" value="GDHRDH"/>
</dbReference>
<proteinExistence type="inferred from homology"/>
<accession>A0ABV2AXZ6</accession>
<dbReference type="NCBIfam" id="NF005539">
    <property type="entry name" value="PRK07201.1"/>
    <property type="match status" value="1"/>
</dbReference>
<evidence type="ECO:0000256" key="1">
    <source>
        <dbReference type="ARBA" id="ARBA00006484"/>
    </source>
</evidence>
<dbReference type="Pfam" id="PF07993">
    <property type="entry name" value="NAD_binding_4"/>
    <property type="match status" value="1"/>
</dbReference>
<dbReference type="PANTHER" id="PTHR44196:SF1">
    <property type="entry name" value="DEHYDROGENASE_REDUCTASE SDR FAMILY MEMBER 7B"/>
    <property type="match status" value="1"/>
</dbReference>
<dbReference type="PRINTS" id="PR00080">
    <property type="entry name" value="SDRFAMILY"/>
</dbReference>
<dbReference type="Gene3D" id="3.40.50.720">
    <property type="entry name" value="NAD(P)-binding Rossmann-like Domain"/>
    <property type="match status" value="2"/>
</dbReference>
<comment type="similarity">
    <text evidence="1">Belongs to the short-chain dehydrogenases/reductases (SDR) family.</text>
</comment>
<dbReference type="InterPro" id="IPR020904">
    <property type="entry name" value="Sc_DH/Rdtase_CS"/>
</dbReference>
<evidence type="ECO:0000313" key="4">
    <source>
        <dbReference type="EMBL" id="MES1928510.1"/>
    </source>
</evidence>
<dbReference type="Pfam" id="PF00106">
    <property type="entry name" value="adh_short"/>
    <property type="match status" value="1"/>
</dbReference>
<dbReference type="CDD" id="cd05233">
    <property type="entry name" value="SDR_c"/>
    <property type="match status" value="1"/>
</dbReference>
<dbReference type="SUPFAM" id="SSF51735">
    <property type="entry name" value="NAD(P)-binding Rossmann-fold domains"/>
    <property type="match status" value="2"/>
</dbReference>
<evidence type="ECO:0000313" key="5">
    <source>
        <dbReference type="Proteomes" id="UP001460888"/>
    </source>
</evidence>
<protein>
    <submittedName>
        <fullName evidence="4">Short chain dehydrogenase</fullName>
    </submittedName>
</protein>
<dbReference type="InterPro" id="IPR057313">
    <property type="entry name" value="Maqu_2507-like"/>
</dbReference>
<evidence type="ECO:0000256" key="2">
    <source>
        <dbReference type="ARBA" id="ARBA00023002"/>
    </source>
</evidence>
<name>A0ABV2AXZ6_9GAMM</name>
<dbReference type="PANTHER" id="PTHR44196">
    <property type="entry name" value="DEHYDROGENASE/REDUCTASE SDR FAMILY MEMBER 7B"/>
    <property type="match status" value="1"/>
</dbReference>
<reference evidence="4 5" key="1">
    <citation type="submission" date="2013-03" db="EMBL/GenBank/DDBJ databases">
        <title>Salinisphaera dokdonensis CL-ES53 Genome Sequencing.</title>
        <authorList>
            <person name="Li C."/>
            <person name="Lai Q."/>
            <person name="Shao Z."/>
        </authorList>
    </citation>
    <scope>NUCLEOTIDE SEQUENCE [LARGE SCALE GENOMIC DNA]</scope>
    <source>
        <strain evidence="4 5">CL-ES53</strain>
    </source>
</reference>
<dbReference type="InterPro" id="IPR036291">
    <property type="entry name" value="NAD(P)-bd_dom_sf"/>
</dbReference>
<organism evidence="4 5">
    <name type="scientific">Salinisphaera dokdonensis CL-ES53</name>
    <dbReference type="NCBI Taxonomy" id="1304272"/>
    <lineage>
        <taxon>Bacteria</taxon>
        <taxon>Pseudomonadati</taxon>
        <taxon>Pseudomonadota</taxon>
        <taxon>Gammaproteobacteria</taxon>
        <taxon>Salinisphaerales</taxon>
        <taxon>Salinisphaeraceae</taxon>
        <taxon>Salinisphaera</taxon>
    </lineage>
</organism>
<dbReference type="Proteomes" id="UP001460888">
    <property type="component" value="Unassembled WGS sequence"/>
</dbReference>
<dbReference type="InterPro" id="IPR013120">
    <property type="entry name" value="FAR_NAD-bd"/>
</dbReference>
<keyword evidence="2" id="KW-0560">Oxidoreductase</keyword>
<sequence>MNYLVTGATGFIGRFLVEKLLARRNATVYVLMRRASADRYEGLCERLDVGEDRLIPVWGDITRKGVIDAEALKHLSGHIDHVFHLAAVYDMNMTDAQADKVNNEGTANIVALAGQLSNESGTKPCFHHVSSVAVAGADYEGVFTDEMFDEGQQVRHPYYRTKFQSEAIVREHCKVPWRVYRPGMVVGHSQTGEMDKTDGPYYFFKPIKRIRDNVPKWLPLLGIEGGQMPVAPVDYVVDAMEHIAHKKGVDRRAFFLIQDEPPTAGEMLRILMRAAHGPDIVRNLPTHEWPANIEHQFKRLAGNIPMAEWLEKRISKSVGVPLSILGYVNNRAIFDDVNTRAALKGSGIHCPRLEDYADTLWKYWEMHMDCDVHVPEKLLRRMQGKVVVITGASSGIGFMASKKLARAGAKICMVARTPSKLEETQSVIEKMGGQAFTYPCDLNSMEAIDECTKKILADHHHVDILINNAGHSIRRSAFESLNRFHDYERTMQLNYFGAIRMIFNFLPSMAKRRNGHIINISSIGCLTNVPRFSAYVASKSALDAFSRCLSPEVASRNIDLTTIYMPLVRTPMIAPTKLYDYVPTLTPEQAGDMIVSAILEKPKRIASPLGTTAQISYALWPKVNDFVLHKAFHMFPSSKAARGGRAGQAEKPNIPGRVLAALLPGPYW</sequence>
<dbReference type="InterPro" id="IPR002347">
    <property type="entry name" value="SDR_fam"/>
</dbReference>
<feature type="domain" description="Thioester reductase (TE)" evidence="3">
    <location>
        <begin position="5"/>
        <end position="240"/>
    </location>
</feature>
<dbReference type="CDD" id="cd05263">
    <property type="entry name" value="MupV_like_SDR_e"/>
    <property type="match status" value="1"/>
</dbReference>
<dbReference type="PROSITE" id="PS00061">
    <property type="entry name" value="ADH_SHORT"/>
    <property type="match status" value="1"/>
</dbReference>
<dbReference type="RefSeq" id="WP_353109625.1">
    <property type="nucleotide sequence ID" value="NZ_APND01000001.1"/>
</dbReference>
<comment type="caution">
    <text evidence="4">The sequence shown here is derived from an EMBL/GenBank/DDBJ whole genome shotgun (WGS) entry which is preliminary data.</text>
</comment>
<keyword evidence="5" id="KW-1185">Reference proteome</keyword>
<evidence type="ECO:0000259" key="3">
    <source>
        <dbReference type="Pfam" id="PF07993"/>
    </source>
</evidence>